<organism evidence="8 9">
    <name type="scientific">Bodo saltans</name>
    <name type="common">Flagellated protozoan</name>
    <dbReference type="NCBI Taxonomy" id="75058"/>
    <lineage>
        <taxon>Eukaryota</taxon>
        <taxon>Discoba</taxon>
        <taxon>Euglenozoa</taxon>
        <taxon>Kinetoplastea</taxon>
        <taxon>Metakinetoplastina</taxon>
        <taxon>Eubodonida</taxon>
        <taxon>Bodonidae</taxon>
        <taxon>Bodo</taxon>
    </lineage>
</organism>
<dbReference type="OMA" id="GYLHHVL"/>
<keyword evidence="3" id="KW-0479">Metal-binding</keyword>
<keyword evidence="2" id="KW-0004">4Fe-4S</keyword>
<dbReference type="AlphaFoldDB" id="A0A0S4J2N1"/>
<dbReference type="EMBL" id="CYKH01001125">
    <property type="protein sequence ID" value="CUG84583.1"/>
    <property type="molecule type" value="Genomic_DNA"/>
</dbReference>
<evidence type="ECO:0000256" key="5">
    <source>
        <dbReference type="ARBA" id="ARBA00023014"/>
    </source>
</evidence>
<dbReference type="InterPro" id="IPR009016">
    <property type="entry name" value="Fe_hydrogenase"/>
</dbReference>
<evidence type="ECO:0000256" key="1">
    <source>
        <dbReference type="ARBA" id="ARBA00006596"/>
    </source>
</evidence>
<keyword evidence="9" id="KW-1185">Reference proteome</keyword>
<dbReference type="GO" id="GO:0046872">
    <property type="term" value="F:metal ion binding"/>
    <property type="evidence" value="ECO:0007669"/>
    <property type="project" value="UniProtKB-KW"/>
</dbReference>
<evidence type="ECO:0000313" key="9">
    <source>
        <dbReference type="Proteomes" id="UP000051952"/>
    </source>
</evidence>
<evidence type="ECO:0000256" key="6">
    <source>
        <dbReference type="SAM" id="MobiDB-lite"/>
    </source>
</evidence>
<dbReference type="Gene3D" id="3.40.50.1780">
    <property type="match status" value="1"/>
</dbReference>
<dbReference type="OrthoDB" id="10253113at2759"/>
<comment type="similarity">
    <text evidence="1">Belongs to the NARF family.</text>
</comment>
<dbReference type="VEuPathDB" id="TriTrypDB:BSAL_06110"/>
<dbReference type="PANTHER" id="PTHR11615">
    <property type="entry name" value="NITRATE, FORMATE, IRON DEHYDROGENASE"/>
    <property type="match status" value="1"/>
</dbReference>
<feature type="domain" description="Iron hydrogenase large subunit C-terminal" evidence="7">
    <location>
        <begin position="110"/>
        <end position="450"/>
    </location>
</feature>
<dbReference type="InterPro" id="IPR050340">
    <property type="entry name" value="Cytosolic_Fe-S_CAF"/>
</dbReference>
<evidence type="ECO:0000313" key="8">
    <source>
        <dbReference type="EMBL" id="CUG84583.1"/>
    </source>
</evidence>
<dbReference type="Proteomes" id="UP000051952">
    <property type="component" value="Unassembled WGS sequence"/>
</dbReference>
<keyword evidence="5" id="KW-0411">Iron-sulfur</keyword>
<gene>
    <name evidence="8" type="ORF">BSAL_06110</name>
</gene>
<accession>A0A0S4J2N1</accession>
<reference evidence="9" key="1">
    <citation type="submission" date="2015-09" db="EMBL/GenBank/DDBJ databases">
        <authorList>
            <consortium name="Pathogen Informatics"/>
        </authorList>
    </citation>
    <scope>NUCLEOTIDE SEQUENCE [LARGE SCALE GENOMIC DNA]</scope>
    <source>
        <strain evidence="9">Lake Konstanz</strain>
    </source>
</reference>
<proteinExistence type="inferred from homology"/>
<dbReference type="FunFam" id="3.30.70.20:FF:000042">
    <property type="entry name" value="Cytosolic Fe-S cluster assembly factor NAR1"/>
    <property type="match status" value="1"/>
</dbReference>
<sequence>MRCFCVVIILKPHYLYVNVNMFSASLMLADMDYIAPSQACIKPAMTKAAQATSSGTVYRHGDADAPPPEILKISLQDCLACSGCVTSAETMLVTNQSKEELLTTLSATEKHVVVTISEQSAASIAVQLGSTVQAAYDVIARFARSVIRAEYVLGLEWAQHAALQLTAAEYLQRVATAPETLPMIVSSCPGWVCYCEKQYPELLPHLSRVMSPQGIAGSLLKRVIGGGNTTSSLESVYHVSIQPCFDRKLEAARDGEAAVSEEEAVGVRYTDCVLSSHEVLEWMTEIAAAASSTPVMQWGPESTVHGLDAAPTIERRDDNARPTVPADDNEEGRKDSDELTALQGSGGYHQHVLTAAAQQCVGRGAFSWSTATFETKRNANHRLIRTPVDAQLSLPQPLPSNGAKQHLFCIAYGFQHIQNIVRGLRKRLSTTPLYTFIELMACPSGCLNGGGQVRTSSHEETLTSVRRVFVEHRAGGLCGPPHDSTATNDEEDHSTESPIAKVPRTERTSSHQIEGILSGALLHNDAVAMTFVTTQFHDRKKEMEEILKANPMHSLKW</sequence>
<dbReference type="Pfam" id="PF02906">
    <property type="entry name" value="Fe_hyd_lg_C"/>
    <property type="match status" value="1"/>
</dbReference>
<evidence type="ECO:0000256" key="3">
    <source>
        <dbReference type="ARBA" id="ARBA00022723"/>
    </source>
</evidence>
<protein>
    <submittedName>
        <fullName evidence="8">Iron-containing hydrogenase, putative</fullName>
    </submittedName>
</protein>
<evidence type="ECO:0000259" key="7">
    <source>
        <dbReference type="Pfam" id="PF02906"/>
    </source>
</evidence>
<dbReference type="GO" id="GO:0051539">
    <property type="term" value="F:4 iron, 4 sulfur cluster binding"/>
    <property type="evidence" value="ECO:0007669"/>
    <property type="project" value="UniProtKB-KW"/>
</dbReference>
<evidence type="ECO:0000256" key="4">
    <source>
        <dbReference type="ARBA" id="ARBA00023004"/>
    </source>
</evidence>
<keyword evidence="4" id="KW-0408">Iron</keyword>
<evidence type="ECO:0000256" key="2">
    <source>
        <dbReference type="ARBA" id="ARBA00022485"/>
    </source>
</evidence>
<dbReference type="SUPFAM" id="SSF53920">
    <property type="entry name" value="Fe-only hydrogenase"/>
    <property type="match status" value="1"/>
</dbReference>
<dbReference type="InterPro" id="IPR004108">
    <property type="entry name" value="Fe_hydrogenase_lsu_C"/>
</dbReference>
<name>A0A0S4J2N1_BODSA</name>
<feature type="region of interest" description="Disordered" evidence="6">
    <location>
        <begin position="310"/>
        <end position="335"/>
    </location>
</feature>
<feature type="region of interest" description="Disordered" evidence="6">
    <location>
        <begin position="476"/>
        <end position="510"/>
    </location>
</feature>
<dbReference type="Gene3D" id="3.40.950.10">
    <property type="entry name" value="Fe-only Hydrogenase (Larger Subunit), Chain L, domain 3"/>
    <property type="match status" value="1"/>
</dbReference>